<dbReference type="EMBL" id="SMFZ01000002">
    <property type="protein sequence ID" value="TCK22496.1"/>
    <property type="molecule type" value="Genomic_DNA"/>
</dbReference>
<keyword evidence="3" id="KW-1003">Cell membrane</keyword>
<dbReference type="RefSeq" id="WP_243653865.1">
    <property type="nucleotide sequence ID" value="NZ_SMFZ01000002.1"/>
</dbReference>
<dbReference type="PANTHER" id="PTHR42771">
    <property type="entry name" value="IRON(3+)-HYDROXAMATE IMPORT ATP-BINDING PROTEIN FHUC"/>
    <property type="match status" value="1"/>
</dbReference>
<dbReference type="GO" id="GO:0005524">
    <property type="term" value="F:ATP binding"/>
    <property type="evidence" value="ECO:0007669"/>
    <property type="project" value="InterPro"/>
</dbReference>
<evidence type="ECO:0000259" key="8">
    <source>
        <dbReference type="SMART" id="SM00382"/>
    </source>
</evidence>
<dbReference type="Pfam" id="PF13304">
    <property type="entry name" value="AAA_21"/>
    <property type="match status" value="1"/>
</dbReference>
<proteinExistence type="predicted"/>
<dbReference type="GO" id="GO:0006302">
    <property type="term" value="P:double-strand break repair"/>
    <property type="evidence" value="ECO:0007669"/>
    <property type="project" value="InterPro"/>
</dbReference>
<dbReference type="InterPro" id="IPR051535">
    <property type="entry name" value="Siderophore_ABC-ATPase"/>
</dbReference>
<dbReference type="GO" id="GO:0005886">
    <property type="term" value="C:plasma membrane"/>
    <property type="evidence" value="ECO:0007669"/>
    <property type="project" value="UniProtKB-SubCell"/>
</dbReference>
<gene>
    <name evidence="9" type="ORF">EV378_6500</name>
</gene>
<keyword evidence="2" id="KW-0813">Transport</keyword>
<name>A0A4V2PHX9_PSEEN</name>
<dbReference type="InterPro" id="IPR038729">
    <property type="entry name" value="Rad50/SbcC_AAA"/>
</dbReference>
<evidence type="ECO:0000256" key="5">
    <source>
        <dbReference type="ARBA" id="ARBA00023004"/>
    </source>
</evidence>
<keyword evidence="7" id="KW-0472">Membrane</keyword>
<dbReference type="AlphaFoldDB" id="A0A4V2PHX9"/>
<evidence type="ECO:0000313" key="9">
    <source>
        <dbReference type="EMBL" id="TCK22496.1"/>
    </source>
</evidence>
<dbReference type="SMART" id="SM00382">
    <property type="entry name" value="AAA"/>
    <property type="match status" value="1"/>
</dbReference>
<dbReference type="InterPro" id="IPR003593">
    <property type="entry name" value="AAA+_ATPase"/>
</dbReference>
<accession>A0A4V2PHX9</accession>
<evidence type="ECO:0000256" key="1">
    <source>
        <dbReference type="ARBA" id="ARBA00004202"/>
    </source>
</evidence>
<keyword evidence="5" id="KW-0408">Iron</keyword>
<evidence type="ECO:0000313" key="10">
    <source>
        <dbReference type="Proteomes" id="UP000295560"/>
    </source>
</evidence>
<sequence>MLGYVLVRRAYIPHRSRPERRDRWPYTVPCIADLVGRGLEFPAPVTFLVGENGSGKSTLVEAVAEAFKLDPHGGKAGNRYAHDGPPPSPLGEVLELDVTDRGRRMRSGPRSARKGFFLRAETAFGFFEAVRGVPGFWSGDTTAMSHGEGFLTVFDQMLGGPGLYLFDEPESALSFQSSLQLVALMHELGRTGAQVICATHSPILASTPGAAIVEVGDHGTRQARWEDLDLVAQWRRYLTDPDLYLRHMIG</sequence>
<dbReference type="SUPFAM" id="SSF52540">
    <property type="entry name" value="P-loop containing nucleoside triphosphate hydrolases"/>
    <property type="match status" value="1"/>
</dbReference>
<evidence type="ECO:0000256" key="4">
    <source>
        <dbReference type="ARBA" id="ARBA00022496"/>
    </source>
</evidence>
<dbReference type="CDD" id="cd00267">
    <property type="entry name" value="ABC_ATPase"/>
    <property type="match status" value="1"/>
</dbReference>
<dbReference type="Proteomes" id="UP000295560">
    <property type="component" value="Unassembled WGS sequence"/>
</dbReference>
<reference evidence="9 10" key="1">
    <citation type="submission" date="2019-03" db="EMBL/GenBank/DDBJ databases">
        <title>Sequencing the genomes of 1000 actinobacteria strains.</title>
        <authorList>
            <person name="Klenk H.-P."/>
        </authorList>
    </citation>
    <scope>NUCLEOTIDE SEQUENCE [LARGE SCALE GENOMIC DNA]</scope>
    <source>
        <strain evidence="9 10">DSM 44969</strain>
    </source>
</reference>
<dbReference type="GO" id="GO:0016887">
    <property type="term" value="F:ATP hydrolysis activity"/>
    <property type="evidence" value="ECO:0007669"/>
    <property type="project" value="InterPro"/>
</dbReference>
<keyword evidence="6" id="KW-0406">Ion transport</keyword>
<dbReference type="InterPro" id="IPR027417">
    <property type="entry name" value="P-loop_NTPase"/>
</dbReference>
<evidence type="ECO:0000256" key="3">
    <source>
        <dbReference type="ARBA" id="ARBA00022475"/>
    </source>
</evidence>
<dbReference type="Pfam" id="PF13476">
    <property type="entry name" value="AAA_23"/>
    <property type="match status" value="1"/>
</dbReference>
<protein>
    <submittedName>
        <fullName evidence="9">Putative ATPase</fullName>
    </submittedName>
</protein>
<dbReference type="Gene3D" id="3.40.50.300">
    <property type="entry name" value="P-loop containing nucleotide triphosphate hydrolases"/>
    <property type="match status" value="2"/>
</dbReference>
<comment type="subcellular location">
    <subcellularLocation>
        <location evidence="1">Cell membrane</location>
        <topology evidence="1">Peripheral membrane protein</topology>
    </subcellularLocation>
</comment>
<keyword evidence="10" id="KW-1185">Reference proteome</keyword>
<evidence type="ECO:0000256" key="2">
    <source>
        <dbReference type="ARBA" id="ARBA00022448"/>
    </source>
</evidence>
<dbReference type="PANTHER" id="PTHR42771:SF2">
    <property type="entry name" value="IRON(3+)-HYDROXAMATE IMPORT ATP-BINDING PROTEIN FHUC"/>
    <property type="match status" value="1"/>
</dbReference>
<comment type="caution">
    <text evidence="9">The sequence shown here is derived from an EMBL/GenBank/DDBJ whole genome shotgun (WGS) entry which is preliminary data.</text>
</comment>
<organism evidence="9 10">
    <name type="scientific">Pseudonocardia endophytica</name>
    <dbReference type="NCBI Taxonomy" id="401976"/>
    <lineage>
        <taxon>Bacteria</taxon>
        <taxon>Bacillati</taxon>
        <taxon>Actinomycetota</taxon>
        <taxon>Actinomycetes</taxon>
        <taxon>Pseudonocardiales</taxon>
        <taxon>Pseudonocardiaceae</taxon>
        <taxon>Pseudonocardia</taxon>
    </lineage>
</organism>
<feature type="domain" description="AAA+ ATPase" evidence="8">
    <location>
        <begin position="42"/>
        <end position="229"/>
    </location>
</feature>
<dbReference type="GO" id="GO:0006826">
    <property type="term" value="P:iron ion transport"/>
    <property type="evidence" value="ECO:0007669"/>
    <property type="project" value="UniProtKB-KW"/>
</dbReference>
<dbReference type="InterPro" id="IPR003959">
    <property type="entry name" value="ATPase_AAA_core"/>
</dbReference>
<evidence type="ECO:0000256" key="7">
    <source>
        <dbReference type="ARBA" id="ARBA00023136"/>
    </source>
</evidence>
<evidence type="ECO:0000256" key="6">
    <source>
        <dbReference type="ARBA" id="ARBA00023065"/>
    </source>
</evidence>
<keyword evidence="4" id="KW-0410">Iron transport</keyword>